<organism evidence="1 2">
    <name type="scientific">Coemansia guatemalensis</name>
    <dbReference type="NCBI Taxonomy" id="2761395"/>
    <lineage>
        <taxon>Eukaryota</taxon>
        <taxon>Fungi</taxon>
        <taxon>Fungi incertae sedis</taxon>
        <taxon>Zoopagomycota</taxon>
        <taxon>Kickxellomycotina</taxon>
        <taxon>Kickxellomycetes</taxon>
        <taxon>Kickxellales</taxon>
        <taxon>Kickxellaceae</taxon>
        <taxon>Coemansia</taxon>
    </lineage>
</organism>
<dbReference type="OrthoDB" id="3853857at2759"/>
<keyword evidence="2" id="KW-1185">Reference proteome</keyword>
<proteinExistence type="predicted"/>
<comment type="caution">
    <text evidence="1">The sequence shown here is derived from an EMBL/GenBank/DDBJ whole genome shotgun (WGS) entry which is preliminary data.</text>
</comment>
<gene>
    <name evidence="1" type="ORF">H4R20_006578</name>
</gene>
<evidence type="ECO:0000313" key="1">
    <source>
        <dbReference type="EMBL" id="KAJ2793305.1"/>
    </source>
</evidence>
<evidence type="ECO:0008006" key="3">
    <source>
        <dbReference type="Google" id="ProtNLM"/>
    </source>
</evidence>
<sequence length="138" mass="14920">MPGVADAADAVIANGVGALLMRSEATLYSSQGALSGLLTLYRDRLEWKRSSNTLTISMDVLFGATLSPPNKYKFRSIEAASVGNLGITSSTHFTVYTITARENGKRPLCDTWTFMVGSEEEGATWLSLLRFAIKPKPA</sequence>
<name>A0A9W8HTG9_9FUNG</name>
<dbReference type="EMBL" id="JANBUO010002948">
    <property type="protein sequence ID" value="KAJ2793305.1"/>
    <property type="molecule type" value="Genomic_DNA"/>
</dbReference>
<evidence type="ECO:0000313" key="2">
    <source>
        <dbReference type="Proteomes" id="UP001140094"/>
    </source>
</evidence>
<dbReference type="Proteomes" id="UP001140094">
    <property type="component" value="Unassembled WGS sequence"/>
</dbReference>
<dbReference type="AlphaFoldDB" id="A0A9W8HTG9"/>
<reference evidence="1" key="1">
    <citation type="submission" date="2022-07" db="EMBL/GenBank/DDBJ databases">
        <title>Phylogenomic reconstructions and comparative analyses of Kickxellomycotina fungi.</title>
        <authorList>
            <person name="Reynolds N.K."/>
            <person name="Stajich J.E."/>
            <person name="Barry K."/>
            <person name="Grigoriev I.V."/>
            <person name="Crous P."/>
            <person name="Smith M.E."/>
        </authorList>
    </citation>
    <scope>NUCLEOTIDE SEQUENCE</scope>
    <source>
        <strain evidence="1">NRRL 1565</strain>
    </source>
</reference>
<feature type="non-terminal residue" evidence="1">
    <location>
        <position position="138"/>
    </location>
</feature>
<protein>
    <recommendedName>
        <fullName evidence="3">PH domain-containing protein</fullName>
    </recommendedName>
</protein>
<accession>A0A9W8HTG9</accession>